<comment type="caution">
    <text evidence="1">The sequence shown here is derived from an EMBL/GenBank/DDBJ whole genome shotgun (WGS) entry which is preliminary data.</text>
</comment>
<accession>A0ABV8WTX4</accession>
<dbReference type="Pfam" id="PF06995">
    <property type="entry name" value="Phage_P2_GpU"/>
    <property type="match status" value="1"/>
</dbReference>
<proteinExistence type="predicted"/>
<evidence type="ECO:0000313" key="1">
    <source>
        <dbReference type="EMBL" id="MFC4403326.1"/>
    </source>
</evidence>
<keyword evidence="2" id="KW-1185">Reference proteome</keyword>
<sequence length="135" mass="15297">MIGFFGDIVFETSDRRILNFSGFTRNSSSRWSTQETIGAKPSSEFLGPGLDTISFTVNLNGSFGVKPRYEMNRWLIKERVGEVSPLVIGDAYLGVDKWRIVSVSQAWDVVLNRGELISGKVDIELEEYVERTWRA</sequence>
<name>A0ABV8WTX4_9BACI</name>
<protein>
    <submittedName>
        <fullName evidence="1">Phage tail protein</fullName>
    </submittedName>
</protein>
<evidence type="ECO:0000313" key="2">
    <source>
        <dbReference type="Proteomes" id="UP001595882"/>
    </source>
</evidence>
<dbReference type="Proteomes" id="UP001595882">
    <property type="component" value="Unassembled WGS sequence"/>
</dbReference>
<dbReference type="RefSeq" id="WP_390251753.1">
    <property type="nucleotide sequence ID" value="NZ_JBHSDT010000004.1"/>
</dbReference>
<reference evidence="2" key="1">
    <citation type="journal article" date="2019" name="Int. J. Syst. Evol. Microbiol.">
        <title>The Global Catalogue of Microorganisms (GCM) 10K type strain sequencing project: providing services to taxonomists for standard genome sequencing and annotation.</title>
        <authorList>
            <consortium name="The Broad Institute Genomics Platform"/>
            <consortium name="The Broad Institute Genome Sequencing Center for Infectious Disease"/>
            <person name="Wu L."/>
            <person name="Ma J."/>
        </authorList>
    </citation>
    <scope>NUCLEOTIDE SEQUENCE [LARGE SCALE GENOMIC DNA]</scope>
    <source>
        <strain evidence="2">CCUG 37865</strain>
    </source>
</reference>
<organism evidence="1 2">
    <name type="scientific">Gracilibacillus xinjiangensis</name>
    <dbReference type="NCBI Taxonomy" id="1193282"/>
    <lineage>
        <taxon>Bacteria</taxon>
        <taxon>Bacillati</taxon>
        <taxon>Bacillota</taxon>
        <taxon>Bacilli</taxon>
        <taxon>Bacillales</taxon>
        <taxon>Bacillaceae</taxon>
        <taxon>Gracilibacillus</taxon>
    </lineage>
</organism>
<gene>
    <name evidence="1" type="ORF">ACFOY7_09570</name>
</gene>
<dbReference type="EMBL" id="JBHSDT010000004">
    <property type="protein sequence ID" value="MFC4403326.1"/>
    <property type="molecule type" value="Genomic_DNA"/>
</dbReference>
<dbReference type="InterPro" id="IPR009734">
    <property type="entry name" value="Myoviridae_GpU"/>
</dbReference>